<dbReference type="Proteomes" id="UP000807469">
    <property type="component" value="Unassembled WGS sequence"/>
</dbReference>
<dbReference type="OrthoDB" id="674604at2759"/>
<dbReference type="PANTHER" id="PTHR10622">
    <property type="entry name" value="HET DOMAIN-CONTAINING PROTEIN"/>
    <property type="match status" value="1"/>
</dbReference>
<organism evidence="1 2">
    <name type="scientific">Pholiota conissans</name>
    <dbReference type="NCBI Taxonomy" id="109636"/>
    <lineage>
        <taxon>Eukaryota</taxon>
        <taxon>Fungi</taxon>
        <taxon>Dikarya</taxon>
        <taxon>Basidiomycota</taxon>
        <taxon>Agaricomycotina</taxon>
        <taxon>Agaricomycetes</taxon>
        <taxon>Agaricomycetidae</taxon>
        <taxon>Agaricales</taxon>
        <taxon>Agaricineae</taxon>
        <taxon>Strophariaceae</taxon>
        <taxon>Pholiota</taxon>
    </lineage>
</organism>
<accession>A0A9P5Z9Z6</accession>
<keyword evidence="2" id="KW-1185">Reference proteome</keyword>
<protein>
    <submittedName>
        <fullName evidence="1">Uncharacterized protein</fullName>
    </submittedName>
</protein>
<reference evidence="1" key="1">
    <citation type="submission" date="2020-11" db="EMBL/GenBank/DDBJ databases">
        <authorList>
            <consortium name="DOE Joint Genome Institute"/>
            <person name="Ahrendt S."/>
            <person name="Riley R."/>
            <person name="Andreopoulos W."/>
            <person name="Labutti K."/>
            <person name="Pangilinan J."/>
            <person name="Ruiz-Duenas F.J."/>
            <person name="Barrasa J.M."/>
            <person name="Sanchez-Garcia M."/>
            <person name="Camarero S."/>
            <person name="Miyauchi S."/>
            <person name="Serrano A."/>
            <person name="Linde D."/>
            <person name="Babiker R."/>
            <person name="Drula E."/>
            <person name="Ayuso-Fernandez I."/>
            <person name="Pacheco R."/>
            <person name="Padilla G."/>
            <person name="Ferreira P."/>
            <person name="Barriuso J."/>
            <person name="Kellner H."/>
            <person name="Castanera R."/>
            <person name="Alfaro M."/>
            <person name="Ramirez L."/>
            <person name="Pisabarro A.G."/>
            <person name="Kuo A."/>
            <person name="Tritt A."/>
            <person name="Lipzen A."/>
            <person name="He G."/>
            <person name="Yan M."/>
            <person name="Ng V."/>
            <person name="Cullen D."/>
            <person name="Martin F."/>
            <person name="Rosso M.-N."/>
            <person name="Henrissat B."/>
            <person name="Hibbett D."/>
            <person name="Martinez A.T."/>
            <person name="Grigoriev I.V."/>
        </authorList>
    </citation>
    <scope>NUCLEOTIDE SEQUENCE</scope>
    <source>
        <strain evidence="1">CIRM-BRFM 674</strain>
    </source>
</reference>
<dbReference type="EMBL" id="MU155155">
    <property type="protein sequence ID" value="KAF9483328.1"/>
    <property type="molecule type" value="Genomic_DNA"/>
</dbReference>
<comment type="caution">
    <text evidence="1">The sequence shown here is derived from an EMBL/GenBank/DDBJ whole genome shotgun (WGS) entry which is preliminary data.</text>
</comment>
<name>A0A9P5Z9Z6_9AGAR</name>
<sequence>MPVDPSDSRHTAFSLGIMPRDLEQPISASISHKMKWAAKRQVTRDEDTAYSLMGLFGVSMSIAYGEGAGRAFSRLVNEILNGTHGFDGRIMDLFNFGEGTRNPYEDHISRLLPVNPQAYLDSSDYSFSTGPLIEPLTSTHLGLRIPVLVLPAAPGRPSAGKYTPLGDYFANPINYTIAHPDYMSNDTPTCLNILDISAKKVAFNWLGEDARCIVAVLNCSAAPEDGSVLIPSKCLADGYIHTNKTLWVNTTTKMDKIPTKHPITFELRKKMWPKYNEDFYTVAHKDLGRHGMQFLWMYL</sequence>
<evidence type="ECO:0000313" key="2">
    <source>
        <dbReference type="Proteomes" id="UP000807469"/>
    </source>
</evidence>
<dbReference type="AlphaFoldDB" id="A0A9P5Z9Z6"/>
<evidence type="ECO:0000313" key="1">
    <source>
        <dbReference type="EMBL" id="KAF9483328.1"/>
    </source>
</evidence>
<dbReference type="PANTHER" id="PTHR10622:SF10">
    <property type="entry name" value="HET DOMAIN-CONTAINING PROTEIN"/>
    <property type="match status" value="1"/>
</dbReference>
<gene>
    <name evidence="1" type="ORF">BDN70DRAFT_961650</name>
</gene>
<proteinExistence type="predicted"/>